<dbReference type="PANTHER" id="PTHR22683">
    <property type="entry name" value="SPORULATION PROTEIN RELATED"/>
    <property type="match status" value="1"/>
</dbReference>
<evidence type="ECO:0000256" key="2">
    <source>
        <dbReference type="ARBA" id="ARBA00022741"/>
    </source>
</evidence>
<name>A0A1M6UJK9_9FIRM</name>
<protein>
    <submittedName>
        <fullName evidence="8">DNA segregation ATPase FtsK/SpoIIIE, S-DNA-T family</fullName>
    </submittedName>
</protein>
<keyword evidence="5" id="KW-0472">Membrane</keyword>
<feature type="transmembrane region" description="Helical" evidence="5">
    <location>
        <begin position="263"/>
        <end position="284"/>
    </location>
</feature>
<evidence type="ECO:0000256" key="5">
    <source>
        <dbReference type="SAM" id="Phobius"/>
    </source>
</evidence>
<dbReference type="CDD" id="cd00060">
    <property type="entry name" value="FHA"/>
    <property type="match status" value="1"/>
</dbReference>
<organism evidence="8 9">
    <name type="scientific">Anaerocolumna jejuensis DSM 15929</name>
    <dbReference type="NCBI Taxonomy" id="1121322"/>
    <lineage>
        <taxon>Bacteria</taxon>
        <taxon>Bacillati</taxon>
        <taxon>Bacillota</taxon>
        <taxon>Clostridia</taxon>
        <taxon>Lachnospirales</taxon>
        <taxon>Lachnospiraceae</taxon>
        <taxon>Anaerocolumna</taxon>
    </lineage>
</organism>
<evidence type="ECO:0000256" key="3">
    <source>
        <dbReference type="ARBA" id="ARBA00022840"/>
    </source>
</evidence>
<accession>A0A1M6UJK9</accession>
<evidence type="ECO:0000313" key="9">
    <source>
        <dbReference type="Proteomes" id="UP000184386"/>
    </source>
</evidence>
<keyword evidence="9" id="KW-1185">Reference proteome</keyword>
<keyword evidence="3 4" id="KW-0067">ATP-binding</keyword>
<keyword evidence="1" id="KW-0677">Repeat</keyword>
<dbReference type="STRING" id="1121322.SAMN02745136_03116"/>
<dbReference type="EMBL" id="FRAC01000015">
    <property type="protein sequence ID" value="SHK69356.1"/>
    <property type="molecule type" value="Genomic_DNA"/>
</dbReference>
<feature type="transmembrane region" description="Helical" evidence="5">
    <location>
        <begin position="290"/>
        <end position="310"/>
    </location>
</feature>
<dbReference type="Gene3D" id="3.40.50.300">
    <property type="entry name" value="P-loop containing nucleotide triphosphate hydrolases"/>
    <property type="match status" value="3"/>
</dbReference>
<dbReference type="Pfam" id="PF01580">
    <property type="entry name" value="FtsK_SpoIIIE"/>
    <property type="match status" value="2"/>
</dbReference>
<dbReference type="SUPFAM" id="SSF52540">
    <property type="entry name" value="P-loop containing nucleoside triphosphate hydrolases"/>
    <property type="match status" value="3"/>
</dbReference>
<dbReference type="PANTHER" id="PTHR22683:SF1">
    <property type="entry name" value="TYPE VII SECRETION SYSTEM PROTEIN ESSC"/>
    <property type="match status" value="1"/>
</dbReference>
<dbReference type="InterPro" id="IPR002543">
    <property type="entry name" value="FtsK_dom"/>
</dbReference>
<feature type="domain" description="FHA" evidence="6">
    <location>
        <begin position="127"/>
        <end position="176"/>
    </location>
</feature>
<dbReference type="PROSITE" id="PS50006">
    <property type="entry name" value="FHA_DOMAIN"/>
    <property type="match status" value="1"/>
</dbReference>
<feature type="domain" description="FtsK" evidence="7">
    <location>
        <begin position="675"/>
        <end position="870"/>
    </location>
</feature>
<keyword evidence="5" id="KW-0812">Transmembrane</keyword>
<dbReference type="InterPro" id="IPR000253">
    <property type="entry name" value="FHA_dom"/>
</dbReference>
<evidence type="ECO:0000313" key="8">
    <source>
        <dbReference type="EMBL" id="SHK69356.1"/>
    </source>
</evidence>
<feature type="domain" description="FtsK" evidence="7">
    <location>
        <begin position="1010"/>
        <end position="1193"/>
    </location>
</feature>
<dbReference type="InterPro" id="IPR027417">
    <property type="entry name" value="P-loop_NTPase"/>
</dbReference>
<dbReference type="RefSeq" id="WP_073277534.1">
    <property type="nucleotide sequence ID" value="NZ_FRAC01000015.1"/>
</dbReference>
<evidence type="ECO:0000259" key="7">
    <source>
        <dbReference type="PROSITE" id="PS50901"/>
    </source>
</evidence>
<feature type="binding site" evidence="4">
    <location>
        <begin position="1026"/>
        <end position="1033"/>
    </location>
    <ligand>
        <name>ATP</name>
        <dbReference type="ChEBI" id="CHEBI:30616"/>
    </ligand>
</feature>
<dbReference type="PROSITE" id="PS50901">
    <property type="entry name" value="FTSK"/>
    <property type="match status" value="2"/>
</dbReference>
<sequence>MDKRYKVIILSKRIYKEIELPAEHKKVTLGTLKQNDIRLGKEKFFGDFEITFMNTNGNWIIRCDDSIYISADGIMKLVSKELSHGDDFMIKYQNSNQEVFRISFVMDFDFEKKDYEKEIDISYSNQVKIGGNDNCDIMLKDELIGADSITLVKEEDGLFILDNGTKYGLYLNGLKVRQKAEVKDFDFFSLLGFSFYYKFGKLYTSSRSSLEIPSLVYSIHSDAKSHFDYPKFNRNTRIISLIPSEEISILDPPEQPKKPKRNIMLTLAPAFATLGITVVLRGVMGGGGSFVIFSVCSMGVGIITSIYSFIDESKDYKASTKGRKKMYFKYVENKKAEIEFKRKEELQIRNNTYYSLENEVDMVKDFSGDLFNRSYEDADFLDVILGIGATESNRQVEYKKQERFETEDSLVNIPEQVTEEFRLLKDAPIVLKLTECSAVGVVGEEKYIRELCKNILLDICIRQYHSDVKLFFIMEEDYSKNMEWVRLLPHLQNDDLGIRNIVCDEESKNILFEYLYRELSRRENSEEMNPRIVVFVYNEIGIKRHPISQYVEKAKDLGVTFLFFEEYKELLPLGCQNIIVLNRNEQLGKLIDKSDSTKVNEFSYEFIDDNTALDIAVKLSPVYCEEVSLEGSLTKNISLYELLGILSVEDLEVDKRWATSEIYKSMAAPLGINVKKDIVYLDLNEKNHGPHGLVAGTTGSGKSEILQSYILSMATLFHPYEVGFVIIDFKGGGMVNQFRNLPHLIGAITNIDGREIDRSLLSIKAELRKRQEYFAAANVNHIDAYIKMYKKGEVKTPLPHLILIVDEFAELKMDQPEFMKELISAARIGRSLGVHLILATQKPSGVVDAQIWSNSKFKMCLKVQNKEDSNEVLKTPLAAEIKEPGRAYLQVGNNEIFELFQSAYSGASTNMDESAAKKEHVISTVSLSGKRTPVYKSKKGTANKQTETQLEAVVNFIHNYCIDKQIEQLPGICMPPLADVINYEDTAYVKEDLQTVVRLGIYDDPNNQQQLEVSLDIQSGNTFILGASQFGKTCLLQTIIRGVADRYSPEETALYILDFGSMALSVFEGLNHLGGVILASDDERLKNLMRMLNTEIKERKERFSKIGITSFSSYKEAGYTDMTNIIVMIDNFLAFKELYPEYEDNILNICREGNSVGISLIITTKQTNGISYKYMSNFPNRICLYCNTADEYGALFDKCRVQPKNVPGRGLVEINKNIYEFQTYLAFQGEKEIDRVEEIKEYLKKINQRYTEVYARRIPEVPQRLNYEYIIKNLKYSHTKSYCVPIGIDYDTVELNFIDLLKMQLLSITGRDGSGKTNLLQVIFHYLRQGMFEFPVKAYIVDDYQKRLSSLKASGLVEKYTVDFNDFDLILEEINSELQERAELLMESGMEAIQEKPLLLGVIKNNGIYGANGINKDSLELLKDILKNYRQLKVCFIFSDVENAPVAYGASELLKMIKDNKNIFVFEDLSNLKFLELPTMVLRQYKKEIELGDSYFVTEKGVQKQKVINGKGEI</sequence>
<dbReference type="InterPro" id="IPR050206">
    <property type="entry name" value="FtsK/SpoIIIE/SftA"/>
</dbReference>
<evidence type="ECO:0000256" key="1">
    <source>
        <dbReference type="ARBA" id="ARBA00022737"/>
    </source>
</evidence>
<keyword evidence="2 4" id="KW-0547">Nucleotide-binding</keyword>
<dbReference type="InterPro" id="IPR023839">
    <property type="entry name" value="Firmicutes_EssC_C"/>
</dbReference>
<reference evidence="8 9" key="1">
    <citation type="submission" date="2016-11" db="EMBL/GenBank/DDBJ databases">
        <authorList>
            <person name="Jaros S."/>
            <person name="Januszkiewicz K."/>
            <person name="Wedrychowicz H."/>
        </authorList>
    </citation>
    <scope>NUCLEOTIDE SEQUENCE [LARGE SCALE GENOMIC DNA]</scope>
    <source>
        <strain evidence="8 9">DSM 15929</strain>
    </source>
</reference>
<keyword evidence="5" id="KW-1133">Transmembrane helix</keyword>
<gene>
    <name evidence="8" type="ORF">SAMN02745136_03116</name>
</gene>
<dbReference type="InterPro" id="IPR008984">
    <property type="entry name" value="SMAD_FHA_dom_sf"/>
</dbReference>
<evidence type="ECO:0000259" key="6">
    <source>
        <dbReference type="PROSITE" id="PS50006"/>
    </source>
</evidence>
<evidence type="ECO:0000256" key="4">
    <source>
        <dbReference type="PROSITE-ProRule" id="PRU00289"/>
    </source>
</evidence>
<feature type="binding site" evidence="4">
    <location>
        <begin position="696"/>
        <end position="703"/>
    </location>
    <ligand>
        <name>ATP</name>
        <dbReference type="ChEBI" id="CHEBI:30616"/>
    </ligand>
</feature>
<dbReference type="CDD" id="cd01127">
    <property type="entry name" value="TrwB_TraG_TraD_VirD4"/>
    <property type="match status" value="1"/>
</dbReference>
<dbReference type="SUPFAM" id="SSF49879">
    <property type="entry name" value="SMAD/FHA domain"/>
    <property type="match status" value="1"/>
</dbReference>
<proteinExistence type="predicted"/>
<dbReference type="Pfam" id="PF00498">
    <property type="entry name" value="FHA"/>
    <property type="match status" value="1"/>
</dbReference>
<dbReference type="GO" id="GO:0003677">
    <property type="term" value="F:DNA binding"/>
    <property type="evidence" value="ECO:0007669"/>
    <property type="project" value="InterPro"/>
</dbReference>
<dbReference type="Gene3D" id="2.60.200.20">
    <property type="match status" value="1"/>
</dbReference>
<dbReference type="NCBIfam" id="TIGR03928">
    <property type="entry name" value="T7_EssCb_Firm"/>
    <property type="match status" value="1"/>
</dbReference>
<dbReference type="Proteomes" id="UP000184386">
    <property type="component" value="Unassembled WGS sequence"/>
</dbReference>
<dbReference type="GO" id="GO:0005524">
    <property type="term" value="F:ATP binding"/>
    <property type="evidence" value="ECO:0007669"/>
    <property type="project" value="UniProtKB-UniRule"/>
</dbReference>